<dbReference type="InterPro" id="IPR050833">
    <property type="entry name" value="Poly_Biosynth_Transport"/>
</dbReference>
<feature type="transmembrane region" description="Helical" evidence="6">
    <location>
        <begin position="311"/>
        <end position="334"/>
    </location>
</feature>
<dbReference type="RefSeq" id="WP_070177441.1">
    <property type="nucleotide sequence ID" value="NZ_BMJR01000002.1"/>
</dbReference>
<dbReference type="GO" id="GO:0005886">
    <property type="term" value="C:plasma membrane"/>
    <property type="evidence" value="ECO:0007669"/>
    <property type="project" value="UniProtKB-SubCell"/>
</dbReference>
<evidence type="ECO:0000256" key="5">
    <source>
        <dbReference type="ARBA" id="ARBA00023136"/>
    </source>
</evidence>
<keyword evidence="8" id="KW-1185">Reference proteome</keyword>
<feature type="transmembrane region" description="Helical" evidence="6">
    <location>
        <begin position="148"/>
        <end position="171"/>
    </location>
</feature>
<dbReference type="OrthoDB" id="5785171at2"/>
<evidence type="ECO:0000256" key="3">
    <source>
        <dbReference type="ARBA" id="ARBA00022692"/>
    </source>
</evidence>
<sequence>MQKRPMIQVLLTRSVGLGLQLILTLVMGRYLGAVGVGQYTLYNTWMVTLGCLGDLGLPTLALRNVSVSAERGKYQQIRYYIKQALSRLLLLGGVSALVLIIGSLVIGHFVTQQSALLPLFQLAVITAVFFIIMRVLSETLKGLGYINLAFSLDTSLLPVLLLLIMGISWLADAPLSVFQLVLCHLLFSVLIVVIMGLVFFTLIRKAATGDLPTEQAQTTTPATTSLFTRQLIPIWVGGCLGMLSLNLPVLFLPLYASAEETGIFGVSYRLMLAGTSVLTTLASYYGPVFARAYANQDTQQLKRSLRHSQKVSLMVYLPFFLLFTLFSEPLLALFGDEFTAGASLLGIMVFGQLVNTSTGLVGIMLNMIHREKEEFVIQLGNLIITLILLNVLGALYGVSGIATACAISIGLKNILSYIAAQQFLSLSQSRCYKETKHETA</sequence>
<dbReference type="PANTHER" id="PTHR30250:SF11">
    <property type="entry name" value="O-ANTIGEN TRANSPORTER-RELATED"/>
    <property type="match status" value="1"/>
</dbReference>
<dbReference type="STRING" id="1856405.BFC17_01990"/>
<keyword evidence="5 6" id="KW-0472">Membrane</keyword>
<evidence type="ECO:0000256" key="4">
    <source>
        <dbReference type="ARBA" id="ARBA00022989"/>
    </source>
</evidence>
<keyword evidence="3 6" id="KW-0812">Transmembrane</keyword>
<comment type="caution">
    <text evidence="7">The sequence shown here is derived from an EMBL/GenBank/DDBJ whole genome shotgun (WGS) entry which is preliminary data.</text>
</comment>
<dbReference type="AlphaFoldDB" id="A0A1E8FAV9"/>
<dbReference type="EMBL" id="MJIC01000015">
    <property type="protein sequence ID" value="OFI33064.1"/>
    <property type="molecule type" value="Genomic_DNA"/>
</dbReference>
<evidence type="ECO:0008006" key="9">
    <source>
        <dbReference type="Google" id="ProtNLM"/>
    </source>
</evidence>
<feature type="transmembrane region" description="Helical" evidence="6">
    <location>
        <begin position="340"/>
        <end position="363"/>
    </location>
</feature>
<feature type="transmembrane region" description="Helical" evidence="6">
    <location>
        <begin position="268"/>
        <end position="290"/>
    </location>
</feature>
<evidence type="ECO:0000313" key="8">
    <source>
        <dbReference type="Proteomes" id="UP000176037"/>
    </source>
</evidence>
<dbReference type="PANTHER" id="PTHR30250">
    <property type="entry name" value="PST FAMILY PREDICTED COLANIC ACID TRANSPORTER"/>
    <property type="match status" value="1"/>
</dbReference>
<feature type="transmembrane region" description="Helical" evidence="6">
    <location>
        <begin position="177"/>
        <end position="203"/>
    </location>
</feature>
<dbReference type="Pfam" id="PF01943">
    <property type="entry name" value="Polysacc_synt"/>
    <property type="match status" value="1"/>
</dbReference>
<accession>A0A1E8FAV9</accession>
<evidence type="ECO:0000313" key="7">
    <source>
        <dbReference type="EMBL" id="OFI33064.1"/>
    </source>
</evidence>
<gene>
    <name evidence="7" type="ORF">BFC17_01990</name>
</gene>
<feature type="transmembrane region" description="Helical" evidence="6">
    <location>
        <begin position="375"/>
        <end position="395"/>
    </location>
</feature>
<reference evidence="7 8" key="1">
    <citation type="submission" date="2016-09" db="EMBL/GenBank/DDBJ databases">
        <title>Alteromonas lipolytica, a new species isolated from sea water.</title>
        <authorList>
            <person name="Wu Y.-H."/>
            <person name="Cheng H."/>
            <person name="Xu X.-W."/>
        </authorList>
    </citation>
    <scope>NUCLEOTIDE SEQUENCE [LARGE SCALE GENOMIC DNA]</scope>
    <source>
        <strain evidence="7 8">JW12</strain>
    </source>
</reference>
<feature type="transmembrane region" description="Helical" evidence="6">
    <location>
        <begin position="234"/>
        <end position="256"/>
    </location>
</feature>
<name>A0A1E8FAV9_9ALTE</name>
<feature type="transmembrane region" description="Helical" evidence="6">
    <location>
        <begin position="45"/>
        <end position="67"/>
    </location>
</feature>
<comment type="subcellular location">
    <subcellularLocation>
        <location evidence="1">Cell membrane</location>
        <topology evidence="1">Multi-pass membrane protein</topology>
    </subcellularLocation>
</comment>
<evidence type="ECO:0000256" key="2">
    <source>
        <dbReference type="ARBA" id="ARBA00022475"/>
    </source>
</evidence>
<organism evidence="7 8">
    <name type="scientific">Alteromonas lipolytica</name>
    <dbReference type="NCBI Taxonomy" id="1856405"/>
    <lineage>
        <taxon>Bacteria</taxon>
        <taxon>Pseudomonadati</taxon>
        <taxon>Pseudomonadota</taxon>
        <taxon>Gammaproteobacteria</taxon>
        <taxon>Alteromonadales</taxon>
        <taxon>Alteromonadaceae</taxon>
        <taxon>Alteromonas/Salinimonas group</taxon>
        <taxon>Alteromonas</taxon>
    </lineage>
</organism>
<keyword evidence="2" id="KW-1003">Cell membrane</keyword>
<protein>
    <recommendedName>
        <fullName evidence="9">Polysaccharide biosynthesis protein C-terminal domain-containing protein</fullName>
    </recommendedName>
</protein>
<dbReference type="InterPro" id="IPR002797">
    <property type="entry name" value="Polysacc_synth"/>
</dbReference>
<keyword evidence="4 6" id="KW-1133">Transmembrane helix</keyword>
<feature type="transmembrane region" description="Helical" evidence="6">
    <location>
        <begin position="88"/>
        <end position="110"/>
    </location>
</feature>
<dbReference type="Proteomes" id="UP000176037">
    <property type="component" value="Unassembled WGS sequence"/>
</dbReference>
<feature type="transmembrane region" description="Helical" evidence="6">
    <location>
        <begin position="116"/>
        <end position="136"/>
    </location>
</feature>
<proteinExistence type="predicted"/>
<evidence type="ECO:0000256" key="1">
    <source>
        <dbReference type="ARBA" id="ARBA00004651"/>
    </source>
</evidence>
<feature type="transmembrane region" description="Helical" evidence="6">
    <location>
        <begin position="21"/>
        <end position="39"/>
    </location>
</feature>
<evidence type="ECO:0000256" key="6">
    <source>
        <dbReference type="SAM" id="Phobius"/>
    </source>
</evidence>